<keyword evidence="3" id="KW-1185">Reference proteome</keyword>
<feature type="compositionally biased region" description="Basic residues" evidence="1">
    <location>
        <begin position="178"/>
        <end position="188"/>
    </location>
</feature>
<evidence type="ECO:0000256" key="1">
    <source>
        <dbReference type="SAM" id="MobiDB-lite"/>
    </source>
</evidence>
<evidence type="ECO:0000313" key="2">
    <source>
        <dbReference type="EMBL" id="KAF2707038.1"/>
    </source>
</evidence>
<name>A0A6G1K2L1_9PLEO</name>
<feature type="compositionally biased region" description="Polar residues" evidence="1">
    <location>
        <begin position="189"/>
        <end position="198"/>
    </location>
</feature>
<proteinExistence type="predicted"/>
<feature type="compositionally biased region" description="Basic residues" evidence="1">
    <location>
        <begin position="302"/>
        <end position="313"/>
    </location>
</feature>
<feature type="region of interest" description="Disordered" evidence="1">
    <location>
        <begin position="280"/>
        <end position="313"/>
    </location>
</feature>
<feature type="region of interest" description="Disordered" evidence="1">
    <location>
        <begin position="177"/>
        <end position="203"/>
    </location>
</feature>
<dbReference type="AlphaFoldDB" id="A0A6G1K2L1"/>
<feature type="region of interest" description="Disordered" evidence="1">
    <location>
        <begin position="241"/>
        <end position="262"/>
    </location>
</feature>
<dbReference type="OrthoDB" id="4187154at2759"/>
<reference evidence="2" key="1">
    <citation type="journal article" date="2020" name="Stud. Mycol.">
        <title>101 Dothideomycetes genomes: a test case for predicting lifestyles and emergence of pathogens.</title>
        <authorList>
            <person name="Haridas S."/>
            <person name="Albert R."/>
            <person name="Binder M."/>
            <person name="Bloem J."/>
            <person name="Labutti K."/>
            <person name="Salamov A."/>
            <person name="Andreopoulos B."/>
            <person name="Baker S."/>
            <person name="Barry K."/>
            <person name="Bills G."/>
            <person name="Bluhm B."/>
            <person name="Cannon C."/>
            <person name="Castanera R."/>
            <person name="Culley D."/>
            <person name="Daum C."/>
            <person name="Ezra D."/>
            <person name="Gonzalez J."/>
            <person name="Henrissat B."/>
            <person name="Kuo A."/>
            <person name="Liang C."/>
            <person name="Lipzen A."/>
            <person name="Lutzoni F."/>
            <person name="Magnuson J."/>
            <person name="Mondo S."/>
            <person name="Nolan M."/>
            <person name="Ohm R."/>
            <person name="Pangilinan J."/>
            <person name="Park H.-J."/>
            <person name="Ramirez L."/>
            <person name="Alfaro M."/>
            <person name="Sun H."/>
            <person name="Tritt A."/>
            <person name="Yoshinaga Y."/>
            <person name="Zwiers L.-H."/>
            <person name="Turgeon B."/>
            <person name="Goodwin S."/>
            <person name="Spatafora J."/>
            <person name="Crous P."/>
            <person name="Grigoriev I."/>
        </authorList>
    </citation>
    <scope>NUCLEOTIDE SEQUENCE</scope>
    <source>
        <strain evidence="2">CBS 279.74</strain>
    </source>
</reference>
<accession>A0A6G1K2L1</accession>
<feature type="compositionally biased region" description="Basic and acidic residues" evidence="1">
    <location>
        <begin position="248"/>
        <end position="262"/>
    </location>
</feature>
<feature type="compositionally biased region" description="Low complexity" evidence="1">
    <location>
        <begin position="282"/>
        <end position="295"/>
    </location>
</feature>
<dbReference type="EMBL" id="MU005774">
    <property type="protein sequence ID" value="KAF2707038.1"/>
    <property type="molecule type" value="Genomic_DNA"/>
</dbReference>
<dbReference type="Proteomes" id="UP000799428">
    <property type="component" value="Unassembled WGS sequence"/>
</dbReference>
<organism evidence="2 3">
    <name type="scientific">Pleomassaria siparia CBS 279.74</name>
    <dbReference type="NCBI Taxonomy" id="1314801"/>
    <lineage>
        <taxon>Eukaryota</taxon>
        <taxon>Fungi</taxon>
        <taxon>Dikarya</taxon>
        <taxon>Ascomycota</taxon>
        <taxon>Pezizomycotina</taxon>
        <taxon>Dothideomycetes</taxon>
        <taxon>Pleosporomycetidae</taxon>
        <taxon>Pleosporales</taxon>
        <taxon>Pleomassariaceae</taxon>
        <taxon>Pleomassaria</taxon>
    </lineage>
</organism>
<gene>
    <name evidence="2" type="ORF">K504DRAFT_492600</name>
</gene>
<sequence>MSKTVELGRAVLDSPEEQLQLWFTTFITVSPRQDSINLRKLHNQALLELLLSSDTWVGRDQGMHIILELTSQGEPLGRREVAALAEQIVNAPVWGQLNLSPSLPVPAFGNSAMPLDHERLRINIQQTHAEPNMEARSPHRILLNVPCADVAPPEGVLNLGLSSIRLPMDIVKCQRLVRPTKSKRRKGFSHNNAPQASTREGGRSNLMKLLSHGSEDTGENTILLDNDDGILLSIPVANPTLTQISKQDSQRRNPEHGNSDEMLLDHAPETLGIIPVGNQTVTQTSIPSSPTRTPTLFDMGRGHVHNARKRKRPWTVPKSKVTSEIADTFPSLCGLETLIDAALRLVISNVPPKPASRVNVKANTFDGGLADIAPNLWSPGYLSSLSQRSHFLPILNRSVVQVASVRAKSLSLQEKFANLITISTSDTSGLLKRSDDRSFTKLLGAQLWKHTQKCLPIKTVAGGLLAFCAADPQNPSCSESDDDILDGFSIHVDTNEKAPGQVDQLQDTDDEILDGFTIHVDANKHTSAQPRLLQSQDMLDVGRKPDIFSKPPYGKRLLPCHRSSTDTWCDTDD</sequence>
<evidence type="ECO:0000313" key="3">
    <source>
        <dbReference type="Proteomes" id="UP000799428"/>
    </source>
</evidence>
<protein>
    <submittedName>
        <fullName evidence="2">Uncharacterized protein</fullName>
    </submittedName>
</protein>